<dbReference type="EnsemblMetazoa" id="XM_016803234.2">
    <property type="protein sequence ID" value="XP_016658723.2"/>
    <property type="gene ID" value="LOC107883372"/>
</dbReference>
<dbReference type="PANTHER" id="PTHR46289:SF14">
    <property type="entry name" value="DUF4371 DOMAIN-CONTAINING PROTEIN"/>
    <property type="match status" value="1"/>
</dbReference>
<reference evidence="3" key="1">
    <citation type="submission" date="2010-06" db="EMBL/GenBank/DDBJ databases">
        <authorList>
            <person name="Jiang H."/>
            <person name="Abraham K."/>
            <person name="Ali S."/>
            <person name="Alsbrooks S.L."/>
            <person name="Anim B.N."/>
            <person name="Anosike U.S."/>
            <person name="Attaway T."/>
            <person name="Bandaranaike D.P."/>
            <person name="Battles P.K."/>
            <person name="Bell S.N."/>
            <person name="Bell A.V."/>
            <person name="Beltran B."/>
            <person name="Bickham C."/>
            <person name="Bustamante Y."/>
            <person name="Caleb T."/>
            <person name="Canada A."/>
            <person name="Cardenas V."/>
            <person name="Carter K."/>
            <person name="Chacko J."/>
            <person name="Chandrabose M.N."/>
            <person name="Chavez D."/>
            <person name="Chavez A."/>
            <person name="Chen L."/>
            <person name="Chu H.-S."/>
            <person name="Claassen K.J."/>
            <person name="Cockrell R."/>
            <person name="Collins M."/>
            <person name="Cooper J.A."/>
            <person name="Cree A."/>
            <person name="Curry S.M."/>
            <person name="Da Y."/>
            <person name="Dao M.D."/>
            <person name="Das B."/>
            <person name="Davila M.-L."/>
            <person name="Davy-Carroll L."/>
            <person name="Denson S."/>
            <person name="Dinh H."/>
            <person name="Ebong V.E."/>
            <person name="Edwards J.R."/>
            <person name="Egan A."/>
            <person name="El-Daye J."/>
            <person name="Escobedo L."/>
            <person name="Fernandez S."/>
            <person name="Fernando P.R."/>
            <person name="Flagg N."/>
            <person name="Forbes L.D."/>
            <person name="Fowler R.G."/>
            <person name="Fu Q."/>
            <person name="Gabisi R.A."/>
            <person name="Ganer J."/>
            <person name="Garbino Pronczuk A."/>
            <person name="Garcia R.M."/>
            <person name="Garner T."/>
            <person name="Garrett T.E."/>
            <person name="Gonzalez D.A."/>
            <person name="Hamid H."/>
            <person name="Hawkins E.S."/>
            <person name="Hirani K."/>
            <person name="Hogues M.E."/>
            <person name="Hollins B."/>
            <person name="Hsiao C.-H."/>
            <person name="Jabil R."/>
            <person name="James M.L."/>
            <person name="Jhangiani S.N."/>
            <person name="Johnson B."/>
            <person name="Johnson Q."/>
            <person name="Joshi V."/>
            <person name="Kalu J.B."/>
            <person name="Kam C."/>
            <person name="Kashfia A."/>
            <person name="Keebler J."/>
            <person name="Kisamo H."/>
            <person name="Kovar C.L."/>
            <person name="Lago L.A."/>
            <person name="Lai C.-Y."/>
            <person name="Laidlaw J."/>
            <person name="Lara F."/>
            <person name="Le T.-K."/>
            <person name="Lee S.L."/>
            <person name="Legall F.H."/>
            <person name="Lemon S.J."/>
            <person name="Lewis L.R."/>
            <person name="Li B."/>
            <person name="Liu Y."/>
            <person name="Liu Y.-S."/>
            <person name="Lopez J."/>
            <person name="Lozado R.J."/>
            <person name="Lu J."/>
            <person name="Madu R.C."/>
            <person name="Maheshwari M."/>
            <person name="Maheshwari R."/>
            <person name="Malloy K."/>
            <person name="Martinez E."/>
            <person name="Mathew T."/>
            <person name="Mercado I.C."/>
            <person name="Mercado C."/>
            <person name="Meyer B."/>
            <person name="Montgomery K."/>
            <person name="Morgan M.B."/>
            <person name="Munidasa M."/>
            <person name="Nazareth L.V."/>
            <person name="Nelson J."/>
            <person name="Ng B.M."/>
            <person name="Nguyen N.B."/>
            <person name="Nguyen P.Q."/>
            <person name="Nguyen T."/>
            <person name="Obregon M."/>
            <person name="Okwuonu G.O."/>
            <person name="Onwere C.G."/>
            <person name="Orozco G."/>
            <person name="Parra A."/>
            <person name="Patel S."/>
            <person name="Patil S."/>
            <person name="Perez A."/>
            <person name="Perez Y."/>
            <person name="Pham C."/>
            <person name="Primus E.L."/>
            <person name="Pu L.-L."/>
            <person name="Puazo M."/>
            <person name="Qin X."/>
            <person name="Quiroz J.B."/>
            <person name="Reese J."/>
            <person name="Richards S."/>
            <person name="Rives C.M."/>
            <person name="Robberts R."/>
            <person name="Ruiz S.J."/>
            <person name="Ruiz M.J."/>
            <person name="Santibanez J."/>
            <person name="Schneider B.W."/>
            <person name="Sisson I."/>
            <person name="Smith M."/>
            <person name="Sodergren E."/>
            <person name="Song X.-Z."/>
            <person name="Song B.B."/>
            <person name="Summersgill H."/>
            <person name="Thelus R."/>
            <person name="Thornton R.D."/>
            <person name="Trejos Z.Y."/>
            <person name="Usmani K."/>
            <person name="Vattathil S."/>
            <person name="Villasana D."/>
            <person name="Walker D.L."/>
            <person name="Wang S."/>
            <person name="Wang K."/>
            <person name="White C.S."/>
            <person name="Williams A.C."/>
            <person name="Williamson J."/>
            <person name="Wilson K."/>
            <person name="Woghiren I.O."/>
            <person name="Woodworth J.R."/>
            <person name="Worley K.C."/>
            <person name="Wright R.A."/>
            <person name="Wu W."/>
            <person name="Young L."/>
            <person name="Zhang L."/>
            <person name="Zhang J."/>
            <person name="Zhu Y."/>
            <person name="Muzny D.M."/>
            <person name="Weinstock G."/>
            <person name="Gibbs R.A."/>
        </authorList>
    </citation>
    <scope>NUCLEOTIDE SEQUENCE [LARGE SCALE GENOMIC DNA]</scope>
    <source>
        <strain evidence="3">LSR1</strain>
    </source>
</reference>
<feature type="domain" description="HAT C-terminal dimerisation" evidence="1">
    <location>
        <begin position="60"/>
        <end position="144"/>
    </location>
</feature>
<dbReference type="RefSeq" id="XP_016658723.2">
    <property type="nucleotide sequence ID" value="XM_016803234.2"/>
</dbReference>
<evidence type="ECO:0000313" key="2">
    <source>
        <dbReference type="EnsemblMetazoa" id="XP_016658723.2"/>
    </source>
</evidence>
<evidence type="ECO:0000259" key="1">
    <source>
        <dbReference type="Pfam" id="PF05699"/>
    </source>
</evidence>
<evidence type="ECO:0000313" key="3">
    <source>
        <dbReference type="Proteomes" id="UP000007819"/>
    </source>
</evidence>
<sequence length="164" mass="19131">MKERFNNEKNQAFLFLSQLTPKNIIKTNNDDIVKVVDVIKKYYTFEDMDFIDLEAMNLKTEINLWKSKWIRIKDEGVDVITSAETCNEILYPTVKKLLFILSCLPVSVASAERSFSTLRRLKTWLRSTMGQNRLSGLALLHVHRSISINIDKIIDTFSQMKKRN</sequence>
<dbReference type="Pfam" id="PF05699">
    <property type="entry name" value="Dimer_Tnp_hAT"/>
    <property type="match status" value="1"/>
</dbReference>
<dbReference type="AlphaFoldDB" id="A0A8R2D399"/>
<reference evidence="2" key="2">
    <citation type="submission" date="2022-06" db="UniProtKB">
        <authorList>
            <consortium name="EnsemblMetazoa"/>
        </authorList>
    </citation>
    <scope>IDENTIFICATION</scope>
</reference>
<dbReference type="InterPro" id="IPR008906">
    <property type="entry name" value="HATC_C_dom"/>
</dbReference>
<dbReference type="Proteomes" id="UP000007819">
    <property type="component" value="Chromosome A2"/>
</dbReference>
<dbReference type="SUPFAM" id="SSF53098">
    <property type="entry name" value="Ribonuclease H-like"/>
    <property type="match status" value="1"/>
</dbReference>
<name>A0A8R2D399_ACYPI</name>
<dbReference type="PANTHER" id="PTHR46289">
    <property type="entry name" value="52 KDA REPRESSOR OF THE INHIBITOR OF THE PROTEIN KINASE-LIKE PROTEIN-RELATED"/>
    <property type="match status" value="1"/>
</dbReference>
<dbReference type="KEGG" id="api:107883372"/>
<organism evidence="2 3">
    <name type="scientific">Acyrthosiphon pisum</name>
    <name type="common">Pea aphid</name>
    <dbReference type="NCBI Taxonomy" id="7029"/>
    <lineage>
        <taxon>Eukaryota</taxon>
        <taxon>Metazoa</taxon>
        <taxon>Ecdysozoa</taxon>
        <taxon>Arthropoda</taxon>
        <taxon>Hexapoda</taxon>
        <taxon>Insecta</taxon>
        <taxon>Pterygota</taxon>
        <taxon>Neoptera</taxon>
        <taxon>Paraneoptera</taxon>
        <taxon>Hemiptera</taxon>
        <taxon>Sternorrhyncha</taxon>
        <taxon>Aphidomorpha</taxon>
        <taxon>Aphidoidea</taxon>
        <taxon>Aphididae</taxon>
        <taxon>Macrosiphini</taxon>
        <taxon>Acyrthosiphon</taxon>
    </lineage>
</organism>
<dbReference type="OrthoDB" id="6604782at2759"/>
<dbReference type="GO" id="GO:0046983">
    <property type="term" value="F:protein dimerization activity"/>
    <property type="evidence" value="ECO:0007669"/>
    <property type="project" value="InterPro"/>
</dbReference>
<dbReference type="InterPro" id="IPR012337">
    <property type="entry name" value="RNaseH-like_sf"/>
</dbReference>
<dbReference type="InterPro" id="IPR052958">
    <property type="entry name" value="IFN-induced_PKR_regulator"/>
</dbReference>
<protein>
    <recommendedName>
        <fullName evidence="1">HAT C-terminal dimerisation domain-containing protein</fullName>
    </recommendedName>
</protein>
<dbReference type="GeneID" id="107883372"/>
<keyword evidence="3" id="KW-1185">Reference proteome</keyword>
<accession>A0A8R2D399</accession>
<proteinExistence type="predicted"/>